<name>A0A2T0R0X0_9ACTN</name>
<dbReference type="SUPFAM" id="SSF53756">
    <property type="entry name" value="UDP-Glycosyltransferase/glycogen phosphorylase"/>
    <property type="match status" value="1"/>
</dbReference>
<evidence type="ECO:0000313" key="2">
    <source>
        <dbReference type="Proteomes" id="UP000238083"/>
    </source>
</evidence>
<organism evidence="1 2">
    <name type="scientific">Kineococcus rhizosphaerae</name>
    <dbReference type="NCBI Taxonomy" id="559628"/>
    <lineage>
        <taxon>Bacteria</taxon>
        <taxon>Bacillati</taxon>
        <taxon>Actinomycetota</taxon>
        <taxon>Actinomycetes</taxon>
        <taxon>Kineosporiales</taxon>
        <taxon>Kineosporiaceae</taxon>
        <taxon>Kineococcus</taxon>
    </lineage>
</organism>
<evidence type="ECO:0000313" key="1">
    <source>
        <dbReference type="EMBL" id="PRY12937.1"/>
    </source>
</evidence>
<dbReference type="EMBL" id="PVZF01000009">
    <property type="protein sequence ID" value="PRY12937.1"/>
    <property type="molecule type" value="Genomic_DNA"/>
</dbReference>
<comment type="caution">
    <text evidence="1">The sequence shown here is derived from an EMBL/GenBank/DDBJ whole genome shotgun (WGS) entry which is preliminary data.</text>
</comment>
<keyword evidence="1" id="KW-0808">Transferase</keyword>
<proteinExistence type="predicted"/>
<protein>
    <submittedName>
        <fullName evidence="1">Teichuronic acid biosynthesis glycosyltransferase TuaH</fullName>
    </submittedName>
</protein>
<dbReference type="Pfam" id="PF13692">
    <property type="entry name" value="Glyco_trans_1_4"/>
    <property type="match status" value="1"/>
</dbReference>
<dbReference type="Gene3D" id="3.40.50.2000">
    <property type="entry name" value="Glycogen Phosphorylase B"/>
    <property type="match status" value="1"/>
</dbReference>
<sequence>MSGRPLVTVLSSTAFEGHRLYEQRLAAELSRTHDVLFVQPPTAVWTRADGLRLRRPPVPAPDGVRVVTPWVPPASRRRGLHHLNAPIVAATVLAAVLRERRRPLAFASAQNVGRPLQALARVLGARTAFLVKDDYVAGAGLVGVPAERLRRGRERSLALADEVVVVSPRLQRLCADSGRRASLVPAGAELSAPGAGNPDLPAAPFAVFLGMVSDRIDLGGFRAVVEAGLDLVVVGPRQPTFTQDAAWRGLLEHPRVHWLGPRAPQEVSQVLARASVGLMPYTLSEFNQASFPLKVLEYLAAGLPVVSTRLEALDWLDAPGVSVVDDLVTDPAAFGAAALAAAAGDDPSAADARREFAGRHTWAARGQRWRDLLGLS</sequence>
<dbReference type="PANTHER" id="PTHR12526:SF600">
    <property type="entry name" value="GLYCOSYL TRANSFERASE GROUP 1"/>
    <property type="match status" value="1"/>
</dbReference>
<dbReference type="AlphaFoldDB" id="A0A2T0R0X0"/>
<dbReference type="OrthoDB" id="9771846at2"/>
<dbReference type="RefSeq" id="WP_146149460.1">
    <property type="nucleotide sequence ID" value="NZ_PVZF01000009.1"/>
</dbReference>
<accession>A0A2T0R0X0</accession>
<gene>
    <name evidence="1" type="ORF">CLV37_109123</name>
</gene>
<dbReference type="Proteomes" id="UP000238083">
    <property type="component" value="Unassembled WGS sequence"/>
</dbReference>
<dbReference type="GO" id="GO:0016757">
    <property type="term" value="F:glycosyltransferase activity"/>
    <property type="evidence" value="ECO:0007669"/>
    <property type="project" value="TreeGrafter"/>
</dbReference>
<reference evidence="1 2" key="1">
    <citation type="submission" date="2018-03" db="EMBL/GenBank/DDBJ databases">
        <title>Genomic Encyclopedia of Archaeal and Bacterial Type Strains, Phase II (KMG-II): from individual species to whole genera.</title>
        <authorList>
            <person name="Goeker M."/>
        </authorList>
    </citation>
    <scope>NUCLEOTIDE SEQUENCE [LARGE SCALE GENOMIC DNA]</scope>
    <source>
        <strain evidence="1 2">DSM 19711</strain>
    </source>
</reference>
<dbReference type="PANTHER" id="PTHR12526">
    <property type="entry name" value="GLYCOSYLTRANSFERASE"/>
    <property type="match status" value="1"/>
</dbReference>
<keyword evidence="2" id="KW-1185">Reference proteome</keyword>